<dbReference type="SUPFAM" id="SSF52540">
    <property type="entry name" value="P-loop containing nucleoside triphosphate hydrolases"/>
    <property type="match status" value="1"/>
</dbReference>
<dbReference type="Gene3D" id="3.40.50.300">
    <property type="entry name" value="P-loop containing nucleotide triphosphate hydrolases"/>
    <property type="match status" value="1"/>
</dbReference>
<protein>
    <submittedName>
        <fullName evidence="3">DNA repair ATPase</fullName>
    </submittedName>
</protein>
<proteinExistence type="predicted"/>
<evidence type="ECO:0000313" key="3">
    <source>
        <dbReference type="EMBL" id="WKN37039.1"/>
    </source>
</evidence>
<evidence type="ECO:0000256" key="1">
    <source>
        <dbReference type="SAM" id="Coils"/>
    </source>
</evidence>
<reference evidence="3" key="1">
    <citation type="journal article" date="2023" name="Comput. Struct. Biotechnol. J.">
        <title>Discovery of a novel marine Bacteroidetes with a rich repertoire of carbohydrate-active enzymes.</title>
        <authorList>
            <person name="Chen B."/>
            <person name="Liu G."/>
            <person name="Chen Q."/>
            <person name="Wang H."/>
            <person name="Liu L."/>
            <person name="Tang K."/>
        </authorList>
    </citation>
    <scope>NUCLEOTIDE SEQUENCE</scope>
    <source>
        <strain evidence="3">TK19036</strain>
    </source>
</reference>
<gene>
    <name evidence="3" type="ORF">K4G66_32230</name>
</gene>
<accession>A0AA49GNI2</accession>
<dbReference type="SMART" id="SM00382">
    <property type="entry name" value="AAA"/>
    <property type="match status" value="1"/>
</dbReference>
<dbReference type="InterPro" id="IPR057224">
    <property type="entry name" value="DUF7902"/>
</dbReference>
<name>A0AA49GNI2_9BACT</name>
<dbReference type="Pfam" id="PF25472">
    <property type="entry name" value="DUF7902"/>
    <property type="match status" value="1"/>
</dbReference>
<dbReference type="InterPro" id="IPR011704">
    <property type="entry name" value="ATPase_dyneun-rel_AAA"/>
</dbReference>
<dbReference type="InterPro" id="IPR003593">
    <property type="entry name" value="AAA+_ATPase"/>
</dbReference>
<sequence length="1629" mass="186635">MSEQQHKDKTSTTLESGTYEILKNRLGQSATDLQDRLAKLNEARKDVFGAIETTLIATERIHTIHNCIPYDMVPVGNNFIFGYNVHLGLKTQVELSDVFSLYTYRDHSFHELDHTLISNSTFQDDFQKLYKYYKDTKFVRFVLSEPFVYMIFQIGKSASDIKAFKWEIKGEELVYRDNRSEHEISVPAQHAFRWKRATRDDHRSGKHPHISIADRVFVDTLGGDLTLKVEDNTDAGQGVYREPVDDADQTLDDAEVYYAVQDNIVLLKIRPYQEKAYRYIAYNAKLQEARRIDAIEEACIVLPDDQGILFPNGYYLQTGEFKAFDLDLETLVYEKTIPSSNGEDFLYVFYNREQGLYQLLLYNLINQEMATPIVGHGYAIFESGELCYFNSDHEPKKHHVIRIWQTPFVGPNYVLSSQSDSFLYKIGNKDIVRAMAECQALLTLIDKGENYQNLYVDLQRQATTLLDAYYWLNSAEAQNLQEPLLTIRDIAATAIEEYEKVVSLRKNTKEEVASTTQAVDQLLRELKSQPKKHIQEFVTSLAQLRGKRGEVISLKELRYVDAAKVEQYEKTLADVSERTAKDTVSFLLRDDALSPYTTQVNNFEQSIEEVKKVVDIQELEKQVTKFSGELEMLMEVVSNLTIEDATQTTQIIDRISVIFSELNKVKAHLKRKRKELLGKEGKAEFHAQSKLIRQALINYLDVADTPEKTEEYQNKLMVQLEELEGKFVEFPEMLSQIGELREEVYNAFETRKVQLIEARNQRANALLQSADRILKAVQNRLASFSSPTELNGYFASDLMVEKVRSIIAELQTVGDTVKADDVQSRLKSTKEDALRQLKDRNELYVDGAQVIRLGNHSFSVNTAEVALTTVVKNEHLFYHITGTSFYEKVTDAEIISYQPYWQQSLISENEEVYRAEYLAYQLFEASRSGTQEDVVALSQLAEIPMDEMLTYVQQFMASRYDEGYVKGVHDQDAARIIQQLAIIHEQAGLLRYSSEARTCAMLCWQYHLDKDSKQLLNYQLKGSGAILQVFPHTKEFDPVLRQIESAISDLIEKTSLFDVKLVAEASEYLFLELINDDHFRVDQQAIELKESFGKYLEKQKAKKGYEQSVKNLTDQPWMQYALIRKWLHSYVMQTHTDTDFVSEAAWLLFDPQANPSVGEASLVAELGKMQGNHPILTEGVYTLQYQSFFQRLQHFHQQAVPTFRAYQQRKRILAEQFVEELRLSEFKPRVMSSFVRNRLIDQVYLPLIGSNLAKQIGSTGENKRTDLMGMLLLISPPGYGKTTLMEYLANRLGLVFMKINGPAIGHQVTSVDPAQATNAGAREELEKLNLAFEMGDNVMIYLDDIQHCNPEFLQKFISLCDAQRKIEGVYKGRSKTYDFRGKKVCVVMAGNPYTESGDKFQIPDMLANRADIYNLGDIIGDSADAFKLSYLENSLTSNAILGKLATKSQADVYTLVKIAQSGSQDGVQFEANHSAEEVREYVSVLQKMLVIRDTVLTVNQEYIRSAAQADAYRTEPPFKLQGSYRDMNKMAEKVMPIMNEQELQTLINTHYENEAQTLTSGAEANLLKFKELHKALNESDQQRWDAIKSVFQKQQRTKNYGQNGMGQAVETMEDISSSLKGIMEWLQRK</sequence>
<evidence type="ECO:0000259" key="2">
    <source>
        <dbReference type="SMART" id="SM00382"/>
    </source>
</evidence>
<dbReference type="GO" id="GO:0016887">
    <property type="term" value="F:ATP hydrolysis activity"/>
    <property type="evidence" value="ECO:0007669"/>
    <property type="project" value="InterPro"/>
</dbReference>
<dbReference type="GO" id="GO:0005524">
    <property type="term" value="F:ATP binding"/>
    <property type="evidence" value="ECO:0007669"/>
    <property type="project" value="InterPro"/>
</dbReference>
<dbReference type="InterPro" id="IPR020958">
    <property type="entry name" value="DUF3686"/>
</dbReference>
<dbReference type="EMBL" id="CP120682">
    <property type="protein sequence ID" value="WKN37039.1"/>
    <property type="molecule type" value="Genomic_DNA"/>
</dbReference>
<feature type="domain" description="AAA+ ATPase" evidence="2">
    <location>
        <begin position="1267"/>
        <end position="1416"/>
    </location>
</feature>
<dbReference type="InterPro" id="IPR027417">
    <property type="entry name" value="P-loop_NTPase"/>
</dbReference>
<organism evidence="3">
    <name type="scientific">Roseihalotalea indica</name>
    <dbReference type="NCBI Taxonomy" id="2867963"/>
    <lineage>
        <taxon>Bacteria</taxon>
        <taxon>Pseudomonadati</taxon>
        <taxon>Bacteroidota</taxon>
        <taxon>Cytophagia</taxon>
        <taxon>Cytophagales</taxon>
        <taxon>Catalimonadaceae</taxon>
        <taxon>Roseihalotalea</taxon>
    </lineage>
</organism>
<keyword evidence="1" id="KW-0175">Coiled coil</keyword>
<dbReference type="Pfam" id="PF07728">
    <property type="entry name" value="AAA_5"/>
    <property type="match status" value="1"/>
</dbReference>
<feature type="coiled-coil region" evidence="1">
    <location>
        <begin position="600"/>
        <end position="636"/>
    </location>
</feature>
<dbReference type="Pfam" id="PF12458">
    <property type="entry name" value="DUF3686"/>
    <property type="match status" value="1"/>
</dbReference>
<reference evidence="3" key="2">
    <citation type="journal article" date="2024" name="Antonie Van Leeuwenhoek">
        <title>Roseihalotalea indica gen. nov., sp. nov., a halophilic Bacteroidetes from mesopelagic Southwest Indian Ocean with higher carbohydrate metabolic potential.</title>
        <authorList>
            <person name="Chen B."/>
            <person name="Zhang M."/>
            <person name="Lin D."/>
            <person name="Ye J."/>
            <person name="Tang K."/>
        </authorList>
    </citation>
    <scope>NUCLEOTIDE SEQUENCE</scope>
    <source>
        <strain evidence="3">TK19036</strain>
    </source>
</reference>